<feature type="site" description="Important for activity" evidence="9 13">
    <location>
        <position position="99"/>
    </location>
</feature>
<evidence type="ECO:0000256" key="1">
    <source>
        <dbReference type="ARBA" id="ARBA00005059"/>
    </source>
</evidence>
<comment type="similarity">
    <text evidence="2 9 14">Belongs to the glutamyl-tRNA reductase family.</text>
</comment>
<reference evidence="19 20" key="1">
    <citation type="submission" date="2021-05" db="EMBL/GenBank/DDBJ databases">
        <title>Novel Bacillus species.</title>
        <authorList>
            <person name="Liu G."/>
        </authorList>
    </citation>
    <scope>NUCLEOTIDE SEQUENCE [LARGE SCALE GENOMIC DNA]</scope>
    <source>
        <strain evidence="19 20">FJAT-49732</strain>
    </source>
</reference>
<protein>
    <recommendedName>
        <fullName evidence="8 9">Glutamyl-tRNA reductase</fullName>
        <shortName evidence="9">GluTR</shortName>
        <ecNumber evidence="3 9">1.2.1.70</ecNumber>
    </recommendedName>
</protein>
<feature type="domain" description="Quinate/shikimate 5-dehydrogenase/glutamyl-tRNA reductase" evidence="17">
    <location>
        <begin position="171"/>
        <end position="306"/>
    </location>
</feature>
<dbReference type="InterPro" id="IPR000343">
    <property type="entry name" value="4pyrrol_synth_GluRdtase"/>
</dbReference>
<dbReference type="InterPro" id="IPR036453">
    <property type="entry name" value="GluRdtase_dimer_dom_sf"/>
</dbReference>
<dbReference type="FunFam" id="3.30.460.30:FF:000001">
    <property type="entry name" value="Glutamyl-tRNA reductase"/>
    <property type="match status" value="1"/>
</dbReference>
<evidence type="ECO:0000256" key="6">
    <source>
        <dbReference type="ARBA" id="ARBA00023244"/>
    </source>
</evidence>
<dbReference type="FunFam" id="3.40.50.720:FF:000031">
    <property type="entry name" value="Glutamyl-tRNA reductase"/>
    <property type="match status" value="1"/>
</dbReference>
<evidence type="ECO:0000256" key="15">
    <source>
        <dbReference type="SAM" id="MobiDB-lite"/>
    </source>
</evidence>
<dbReference type="Proteomes" id="UP000682713">
    <property type="component" value="Unassembled WGS sequence"/>
</dbReference>
<keyword evidence="4 9" id="KW-0521">NADP</keyword>
<dbReference type="Pfam" id="PF00745">
    <property type="entry name" value="GlutR_dimer"/>
    <property type="match status" value="1"/>
</dbReference>
<evidence type="ECO:0000256" key="10">
    <source>
        <dbReference type="PIRSR" id="PIRSR000445-1"/>
    </source>
</evidence>
<comment type="miscellaneous">
    <text evidence="9">During catalysis, the active site Cys acts as a nucleophile attacking the alpha-carbonyl group of tRNA-bound glutamate with the formation of a thioester intermediate between enzyme and glutamate, and the concomitant release of tRNA(Glu). The thioester intermediate is finally reduced by direct hydride transfer from NADPH, to form the product GSA.</text>
</comment>
<comment type="catalytic activity">
    <reaction evidence="7 9 14">
        <text>(S)-4-amino-5-oxopentanoate + tRNA(Glu) + NADP(+) = L-glutamyl-tRNA(Glu) + NADPH + H(+)</text>
        <dbReference type="Rhea" id="RHEA:12344"/>
        <dbReference type="Rhea" id="RHEA-COMP:9663"/>
        <dbReference type="Rhea" id="RHEA-COMP:9680"/>
        <dbReference type="ChEBI" id="CHEBI:15378"/>
        <dbReference type="ChEBI" id="CHEBI:57501"/>
        <dbReference type="ChEBI" id="CHEBI:57783"/>
        <dbReference type="ChEBI" id="CHEBI:58349"/>
        <dbReference type="ChEBI" id="CHEBI:78442"/>
        <dbReference type="ChEBI" id="CHEBI:78520"/>
        <dbReference type="EC" id="1.2.1.70"/>
    </reaction>
</comment>
<dbReference type="EMBL" id="JAGYPJ010000001">
    <property type="protein sequence ID" value="MBS4199836.1"/>
    <property type="molecule type" value="Genomic_DNA"/>
</dbReference>
<comment type="pathway">
    <text evidence="1 9 14">Porphyrin-containing compound metabolism; protoporphyrin-IX biosynthesis; 5-aminolevulinate from L-glutamyl-tRNA(Glu): step 1/2.</text>
</comment>
<evidence type="ECO:0000256" key="14">
    <source>
        <dbReference type="RuleBase" id="RU000584"/>
    </source>
</evidence>
<dbReference type="NCBIfam" id="NF000744">
    <property type="entry name" value="PRK00045.1-3"/>
    <property type="match status" value="1"/>
</dbReference>
<evidence type="ECO:0000256" key="3">
    <source>
        <dbReference type="ARBA" id="ARBA00012970"/>
    </source>
</evidence>
<dbReference type="Gene3D" id="3.40.50.720">
    <property type="entry name" value="NAD(P)-binding Rossmann-like Domain"/>
    <property type="match status" value="1"/>
</dbReference>
<dbReference type="GO" id="GO:0008883">
    <property type="term" value="F:glutamyl-tRNA reductase activity"/>
    <property type="evidence" value="ECO:0007669"/>
    <property type="project" value="UniProtKB-UniRule"/>
</dbReference>
<comment type="domain">
    <text evidence="9">Possesses an unusual extended V-shaped dimeric structure with each monomer consisting of three distinct domains arranged along a curved 'spinal' alpha-helix. The N-terminal catalytic domain specifically recognizes the glutamate moiety of the substrate. The second domain is the NADPH-binding domain, and the third C-terminal domain is responsible for dimerization.</text>
</comment>
<feature type="domain" description="Tetrapyrrole biosynthesis glutamyl-tRNA reductase dimerisation" evidence="16">
    <location>
        <begin position="321"/>
        <end position="419"/>
    </location>
</feature>
<name>A0A942YN02_9BACI</name>
<dbReference type="InterPro" id="IPR015896">
    <property type="entry name" value="4pyrrol_synth_GluRdtase_dimer"/>
</dbReference>
<dbReference type="InterPro" id="IPR006151">
    <property type="entry name" value="Shikm_DH/Glu-tRNA_Rdtase"/>
</dbReference>
<dbReference type="InterPro" id="IPR015895">
    <property type="entry name" value="4pyrrol_synth_GluRdtase_N"/>
</dbReference>
<evidence type="ECO:0000256" key="12">
    <source>
        <dbReference type="PIRSR" id="PIRSR000445-3"/>
    </source>
</evidence>
<evidence type="ECO:0000259" key="17">
    <source>
        <dbReference type="Pfam" id="PF01488"/>
    </source>
</evidence>
<feature type="binding site" evidence="9 11">
    <location>
        <position position="109"/>
    </location>
    <ligand>
        <name>substrate</name>
    </ligand>
</feature>
<dbReference type="PANTHER" id="PTHR43013:SF1">
    <property type="entry name" value="GLUTAMYL-TRNA REDUCTASE"/>
    <property type="match status" value="1"/>
</dbReference>
<dbReference type="Gene3D" id="3.30.460.30">
    <property type="entry name" value="Glutamyl-tRNA reductase, N-terminal domain"/>
    <property type="match status" value="1"/>
</dbReference>
<feature type="binding site" evidence="9 11">
    <location>
        <begin position="114"/>
        <end position="116"/>
    </location>
    <ligand>
        <name>substrate</name>
    </ligand>
</feature>
<evidence type="ECO:0000256" key="8">
    <source>
        <dbReference type="ARBA" id="ARBA00068659"/>
    </source>
</evidence>
<dbReference type="GO" id="GO:0019353">
    <property type="term" value="P:protoporphyrinogen IX biosynthetic process from glutamate"/>
    <property type="evidence" value="ECO:0007669"/>
    <property type="project" value="TreeGrafter"/>
</dbReference>
<proteinExistence type="inferred from homology"/>
<evidence type="ECO:0000256" key="13">
    <source>
        <dbReference type="PIRSR" id="PIRSR000445-4"/>
    </source>
</evidence>
<dbReference type="SUPFAM" id="SSF69742">
    <property type="entry name" value="Glutamyl tRNA-reductase catalytic, N-terminal domain"/>
    <property type="match status" value="1"/>
</dbReference>
<organism evidence="19 20">
    <name type="scientific">Lederbergia citrisecunda</name>
    <dbReference type="NCBI Taxonomy" id="2833583"/>
    <lineage>
        <taxon>Bacteria</taxon>
        <taxon>Bacillati</taxon>
        <taxon>Bacillota</taxon>
        <taxon>Bacilli</taxon>
        <taxon>Bacillales</taxon>
        <taxon>Bacillaceae</taxon>
        <taxon>Lederbergia</taxon>
    </lineage>
</organism>
<dbReference type="AlphaFoldDB" id="A0A942YN02"/>
<dbReference type="InterPro" id="IPR036291">
    <property type="entry name" value="NAD(P)-bd_dom_sf"/>
</dbReference>
<dbReference type="SUPFAM" id="SSF69075">
    <property type="entry name" value="Glutamyl tRNA-reductase dimerization domain"/>
    <property type="match status" value="1"/>
</dbReference>
<dbReference type="SUPFAM" id="SSF51735">
    <property type="entry name" value="NAD(P)-binding Rossmann-fold domains"/>
    <property type="match status" value="1"/>
</dbReference>
<feature type="compositionally biased region" description="Basic and acidic residues" evidence="15">
    <location>
        <begin position="424"/>
        <end position="440"/>
    </location>
</feature>
<comment type="subunit">
    <text evidence="9">Homodimer.</text>
</comment>
<accession>A0A942YN02</accession>
<dbReference type="RefSeq" id="WP_213110472.1">
    <property type="nucleotide sequence ID" value="NZ_JAGYPJ010000001.1"/>
</dbReference>
<dbReference type="HAMAP" id="MF_00087">
    <property type="entry name" value="Glu_tRNA_reductase"/>
    <property type="match status" value="1"/>
</dbReference>
<sequence length="451" mass="50525">MHIIVVGLNYKTAPVEIRERLAFAETDLPFAMTTLKNKKSILENMIVSTCNRTEVYAVVDQLHTGRYFIKQFLSEWFNIDQEEFANHLYIQEHESAVEHLLKVTCGLNSMVLGETQILGQIRDSFLMAQEKGATGTIFNHLVKQAITVSKRGHSETDIGANAVSVSYAAVELAKKIFGDLKDKHVLVIGAGKMGELAIKNLYSNGATKVTVVNRTFEKAQSLAEQFSGNAKMLNELQCAMVEADIVISSTGANGYVIDKNMVANMEKIRRGRPLFLMDIAVPRDIDPAVSELESAFLYDIDDLEGIVEANMAERQKAAEKISTMIELEIGSFNEWVNTLGVVPVISALREKANTIQMNTMESIDRKLPNLSERERKIINKHTKSIINQLLKDPILQVKEFSGQPHAAEKIELFKQIFDLEEHNGGQVKQPKEDTQHENHIRLSTPLPTFQS</sequence>
<evidence type="ECO:0000256" key="9">
    <source>
        <dbReference type="HAMAP-Rule" id="MF_00087"/>
    </source>
</evidence>
<feature type="region of interest" description="Disordered" evidence="15">
    <location>
        <begin position="424"/>
        <end position="451"/>
    </location>
</feature>
<dbReference type="GO" id="GO:0050661">
    <property type="term" value="F:NADP binding"/>
    <property type="evidence" value="ECO:0007669"/>
    <property type="project" value="InterPro"/>
</dbReference>
<feature type="binding site" evidence="9 11">
    <location>
        <position position="120"/>
    </location>
    <ligand>
        <name>substrate</name>
    </ligand>
</feature>
<evidence type="ECO:0000256" key="7">
    <source>
        <dbReference type="ARBA" id="ARBA00047464"/>
    </source>
</evidence>
<dbReference type="PANTHER" id="PTHR43013">
    <property type="entry name" value="GLUTAMYL-TRNA REDUCTASE"/>
    <property type="match status" value="1"/>
</dbReference>
<dbReference type="Pfam" id="PF05201">
    <property type="entry name" value="GlutR_N"/>
    <property type="match status" value="1"/>
</dbReference>
<gene>
    <name evidence="9" type="primary">hemA</name>
    <name evidence="19" type="ORF">KHA93_09215</name>
</gene>
<dbReference type="EC" id="1.2.1.70" evidence="3 9"/>
<dbReference type="NCBIfam" id="TIGR01035">
    <property type="entry name" value="hemA"/>
    <property type="match status" value="1"/>
</dbReference>
<evidence type="ECO:0000313" key="19">
    <source>
        <dbReference type="EMBL" id="MBS4199836.1"/>
    </source>
</evidence>
<feature type="binding site" evidence="9 12">
    <location>
        <begin position="189"/>
        <end position="194"/>
    </location>
    <ligand>
        <name>NADP(+)</name>
        <dbReference type="ChEBI" id="CHEBI:58349"/>
    </ligand>
</feature>
<feature type="domain" description="Glutamyl-tRNA reductase N-terminal" evidence="18">
    <location>
        <begin position="6"/>
        <end position="156"/>
    </location>
</feature>
<dbReference type="PIRSF" id="PIRSF000445">
    <property type="entry name" value="4pyrrol_synth_GluRdtase"/>
    <property type="match status" value="1"/>
</dbReference>
<comment type="function">
    <text evidence="9">Catalyzes the NADPH-dependent reduction of glutamyl-tRNA(Glu) to glutamate 1-semialdehyde (GSA).</text>
</comment>
<evidence type="ECO:0000256" key="2">
    <source>
        <dbReference type="ARBA" id="ARBA00005916"/>
    </source>
</evidence>
<comment type="caution">
    <text evidence="19">The sequence shown here is derived from an EMBL/GenBank/DDBJ whole genome shotgun (WGS) entry which is preliminary data.</text>
</comment>
<keyword evidence="20" id="KW-1185">Reference proteome</keyword>
<keyword evidence="6 9" id="KW-0627">Porphyrin biosynthesis</keyword>
<evidence type="ECO:0000313" key="20">
    <source>
        <dbReference type="Proteomes" id="UP000682713"/>
    </source>
</evidence>
<evidence type="ECO:0000259" key="18">
    <source>
        <dbReference type="Pfam" id="PF05201"/>
    </source>
</evidence>
<dbReference type="Pfam" id="PF01488">
    <property type="entry name" value="Shikimate_DH"/>
    <property type="match status" value="1"/>
</dbReference>
<evidence type="ECO:0000256" key="5">
    <source>
        <dbReference type="ARBA" id="ARBA00023002"/>
    </source>
</evidence>
<evidence type="ECO:0000256" key="4">
    <source>
        <dbReference type="ARBA" id="ARBA00022857"/>
    </source>
</evidence>
<feature type="active site" description="Nucleophile" evidence="9 10">
    <location>
        <position position="50"/>
    </location>
</feature>
<evidence type="ECO:0000259" key="16">
    <source>
        <dbReference type="Pfam" id="PF00745"/>
    </source>
</evidence>
<dbReference type="CDD" id="cd05213">
    <property type="entry name" value="NAD_bind_Glutamyl_tRNA_reduct"/>
    <property type="match status" value="1"/>
</dbReference>
<keyword evidence="5 9" id="KW-0560">Oxidoreductase</keyword>
<evidence type="ECO:0000256" key="11">
    <source>
        <dbReference type="PIRSR" id="PIRSR000445-2"/>
    </source>
</evidence>
<feature type="binding site" evidence="9 11">
    <location>
        <begin position="49"/>
        <end position="52"/>
    </location>
    <ligand>
        <name>substrate</name>
    </ligand>
</feature>
<dbReference type="InterPro" id="IPR036343">
    <property type="entry name" value="GluRdtase_N_sf"/>
</dbReference>